<dbReference type="AlphaFoldDB" id="A0A6G9Y450"/>
<protein>
    <submittedName>
        <fullName evidence="4">Methyltransferase domain-containing protein</fullName>
    </submittedName>
</protein>
<keyword evidence="1 4" id="KW-0489">Methyltransferase</keyword>
<evidence type="ECO:0000313" key="4">
    <source>
        <dbReference type="EMBL" id="QIS07924.1"/>
    </source>
</evidence>
<keyword evidence="2 4" id="KW-0808">Transferase</keyword>
<dbReference type="SUPFAM" id="SSF53335">
    <property type="entry name" value="S-adenosyl-L-methionine-dependent methyltransferases"/>
    <property type="match status" value="1"/>
</dbReference>
<dbReference type="InterPro" id="IPR041698">
    <property type="entry name" value="Methyltransf_25"/>
</dbReference>
<dbReference type="GO" id="GO:0032259">
    <property type="term" value="P:methylation"/>
    <property type="evidence" value="ECO:0007669"/>
    <property type="project" value="UniProtKB-KW"/>
</dbReference>
<dbReference type="Pfam" id="PF13649">
    <property type="entry name" value="Methyltransf_25"/>
    <property type="match status" value="1"/>
</dbReference>
<dbReference type="PANTHER" id="PTHR43861:SF1">
    <property type="entry name" value="TRANS-ACONITATE 2-METHYLTRANSFERASE"/>
    <property type="match status" value="1"/>
</dbReference>
<dbReference type="CDD" id="cd02440">
    <property type="entry name" value="AdoMet_MTases"/>
    <property type="match status" value="1"/>
</dbReference>
<dbReference type="GO" id="GO:0008168">
    <property type="term" value="F:methyltransferase activity"/>
    <property type="evidence" value="ECO:0007669"/>
    <property type="project" value="UniProtKB-KW"/>
</dbReference>
<reference evidence="4 5" key="1">
    <citation type="journal article" date="2019" name="ACS Chem. Biol.">
        <title>Identification and Mobilization of a Cryptic Antibiotic Biosynthesis Gene Locus from a Human-Pathogenic Nocardia Isolate.</title>
        <authorList>
            <person name="Herisse M."/>
            <person name="Ishida K."/>
            <person name="Porter J.L."/>
            <person name="Howden B."/>
            <person name="Hertweck C."/>
            <person name="Stinear T.P."/>
            <person name="Pidot S.J."/>
        </authorList>
    </citation>
    <scope>NUCLEOTIDE SEQUENCE [LARGE SCALE GENOMIC DNA]</scope>
    <source>
        <strain evidence="4 5">AUSMDU00024985</strain>
    </source>
</reference>
<organism evidence="4 5">
    <name type="scientific">Nocardia brasiliensis</name>
    <dbReference type="NCBI Taxonomy" id="37326"/>
    <lineage>
        <taxon>Bacteria</taxon>
        <taxon>Bacillati</taxon>
        <taxon>Actinomycetota</taxon>
        <taxon>Actinomycetes</taxon>
        <taxon>Mycobacteriales</taxon>
        <taxon>Nocardiaceae</taxon>
        <taxon>Nocardia</taxon>
    </lineage>
</organism>
<dbReference type="EMBL" id="CP046171">
    <property type="protein sequence ID" value="QIS07924.1"/>
    <property type="molecule type" value="Genomic_DNA"/>
</dbReference>
<dbReference type="InterPro" id="IPR029063">
    <property type="entry name" value="SAM-dependent_MTases_sf"/>
</dbReference>
<dbReference type="PANTHER" id="PTHR43861">
    <property type="entry name" value="TRANS-ACONITATE 2-METHYLTRANSFERASE-RELATED"/>
    <property type="match status" value="1"/>
</dbReference>
<proteinExistence type="predicted"/>
<evidence type="ECO:0000259" key="3">
    <source>
        <dbReference type="Pfam" id="PF13649"/>
    </source>
</evidence>
<evidence type="ECO:0000256" key="2">
    <source>
        <dbReference type="ARBA" id="ARBA00022679"/>
    </source>
</evidence>
<evidence type="ECO:0000313" key="5">
    <source>
        <dbReference type="Proteomes" id="UP000501705"/>
    </source>
</evidence>
<gene>
    <name evidence="4" type="ORF">F5X71_35785</name>
</gene>
<accession>A0A6G9Y450</accession>
<sequence length="194" mass="21499">MAELYTAFAKGHLEAKPFDRAMLGIFAELVRGRVADIGCGPGRLTKHLAGLGVDVLGIDLSPEMIRIARRQYPRLSFEVGSMERLALADGSLGGVLAWYSLIHLPPERMPDVLREFHRVLAPEGHALLAFQALDGAEPVSAFDHKVARAYRWSPERLAELLHEAGFAVRARLHRQPDPDERFPEGCLFAVKLAQ</sequence>
<feature type="domain" description="Methyltransferase" evidence="3">
    <location>
        <begin position="34"/>
        <end position="124"/>
    </location>
</feature>
<name>A0A6G9Y450_NOCBR</name>
<dbReference type="Proteomes" id="UP000501705">
    <property type="component" value="Chromosome"/>
</dbReference>
<evidence type="ECO:0000256" key="1">
    <source>
        <dbReference type="ARBA" id="ARBA00022603"/>
    </source>
</evidence>
<dbReference type="Gene3D" id="3.40.50.150">
    <property type="entry name" value="Vaccinia Virus protein VP39"/>
    <property type="match status" value="1"/>
</dbReference>